<comment type="caution">
    <text evidence="1">The sequence shown here is derived from an EMBL/GenBank/DDBJ whole genome shotgun (WGS) entry which is preliminary data.</text>
</comment>
<keyword evidence="2" id="KW-1185">Reference proteome</keyword>
<organism evidence="1 2">
    <name type="scientific">Catharanthus roseus</name>
    <name type="common">Madagascar periwinkle</name>
    <name type="synonym">Vinca rosea</name>
    <dbReference type="NCBI Taxonomy" id="4058"/>
    <lineage>
        <taxon>Eukaryota</taxon>
        <taxon>Viridiplantae</taxon>
        <taxon>Streptophyta</taxon>
        <taxon>Embryophyta</taxon>
        <taxon>Tracheophyta</taxon>
        <taxon>Spermatophyta</taxon>
        <taxon>Magnoliopsida</taxon>
        <taxon>eudicotyledons</taxon>
        <taxon>Gunneridae</taxon>
        <taxon>Pentapetalae</taxon>
        <taxon>asterids</taxon>
        <taxon>lamiids</taxon>
        <taxon>Gentianales</taxon>
        <taxon>Apocynaceae</taxon>
        <taxon>Rauvolfioideae</taxon>
        <taxon>Vinceae</taxon>
        <taxon>Catharanthinae</taxon>
        <taxon>Catharanthus</taxon>
    </lineage>
</organism>
<dbReference type="Proteomes" id="UP001060085">
    <property type="component" value="Linkage Group LG04"/>
</dbReference>
<accession>A0ACC0B8E5</accession>
<protein>
    <submittedName>
        <fullName evidence="1">Uncharacterized protein</fullName>
    </submittedName>
</protein>
<dbReference type="EMBL" id="CM044704">
    <property type="protein sequence ID" value="KAI5668892.1"/>
    <property type="molecule type" value="Genomic_DNA"/>
</dbReference>
<gene>
    <name evidence="1" type="ORF">M9H77_18745</name>
</gene>
<proteinExistence type="predicted"/>
<reference evidence="2" key="1">
    <citation type="journal article" date="2023" name="Nat. Plants">
        <title>Single-cell RNA sequencing provides a high-resolution roadmap for understanding the multicellular compartmentation of specialized metabolism.</title>
        <authorList>
            <person name="Sun S."/>
            <person name="Shen X."/>
            <person name="Li Y."/>
            <person name="Li Y."/>
            <person name="Wang S."/>
            <person name="Li R."/>
            <person name="Zhang H."/>
            <person name="Shen G."/>
            <person name="Guo B."/>
            <person name="Wei J."/>
            <person name="Xu J."/>
            <person name="St-Pierre B."/>
            <person name="Chen S."/>
            <person name="Sun C."/>
        </authorList>
    </citation>
    <scope>NUCLEOTIDE SEQUENCE [LARGE SCALE GENOMIC DNA]</scope>
</reference>
<sequence length="447" mass="48636">MLQFSLNGALSWTSIPSTKALKNSHNSLLMLRASNFIIRACSNSTVEAISDRPTTNYSGIKLQETVDVNSGKLRLDSWISSRINGISRARVQSSIRSGLVSVNGRVVDKVSHTLRGGDKVNCTISELQPLRAEPESMPLDIVYEDEHVLVVNKPAHMVVHPAPGNASGTLVNGILHHCSLPTVPLSSEVPSDEDVFDDEYSSSSTALSYKEGISSALSEASIRPGIVHRLDKGTSGLLVVAKDEHSHSHLAAQFKEHSIKRVYISLTCGVPSPTSGRVEIPIGRDVNNRIRMAAIPGSIKGRNARQAASRYRVIEVLADGGSALVEWRLETGRTHQIRAHAKYLGIPLLGDEIYGGTKGMALSLLQPRAKLLSHTKLMDMISGLERPCLHALTLGFVHPHTGESLKFTQMPPADFAEVLGLLRDIGAEKLVKNRYVFLTYLSSNIQK</sequence>
<evidence type="ECO:0000313" key="2">
    <source>
        <dbReference type="Proteomes" id="UP001060085"/>
    </source>
</evidence>
<name>A0ACC0B8E5_CATRO</name>
<evidence type="ECO:0000313" key="1">
    <source>
        <dbReference type="EMBL" id="KAI5668892.1"/>
    </source>
</evidence>